<sequence>MAIKRIISDKVKEAPPKTWSNCLVVGNQFFVSGMTAHDLDGNVAGGKDMYSQSRQTFLKIQALVEAAGARMNDIVKMTIFVTDISERKEVWRAREEFFTGNFPACSLIGISALATPELKVEIEATGFINASVAG</sequence>
<dbReference type="SUPFAM" id="SSF55298">
    <property type="entry name" value="YjgF-like"/>
    <property type="match status" value="1"/>
</dbReference>
<dbReference type="InterPro" id="IPR035959">
    <property type="entry name" value="RutC-like_sf"/>
</dbReference>
<dbReference type="InterPro" id="IPR006175">
    <property type="entry name" value="YjgF/YER057c/UK114"/>
</dbReference>
<protein>
    <submittedName>
        <fullName evidence="1">RidA family protein</fullName>
    </submittedName>
</protein>
<keyword evidence="2" id="KW-1185">Reference proteome</keyword>
<reference evidence="1 2" key="1">
    <citation type="submission" date="2022-02" db="EMBL/GenBank/DDBJ databases">
        <title>Draft genome sequence of Mezorhizobium retamae strain IRAMC:0171 isolated from Retama raetam nodules.</title>
        <authorList>
            <person name="Bengaied R."/>
            <person name="Sbissi I."/>
            <person name="Huber K."/>
            <person name="Ghodbane F."/>
            <person name="Nouioui I."/>
            <person name="Tarhouni M."/>
            <person name="Gtari M."/>
        </authorList>
    </citation>
    <scope>NUCLEOTIDE SEQUENCE [LARGE SCALE GENOMIC DNA]</scope>
    <source>
        <strain evidence="1 2">IRAMC:0171</strain>
    </source>
</reference>
<dbReference type="CDD" id="cd00448">
    <property type="entry name" value="YjgF_YER057c_UK114_family"/>
    <property type="match status" value="1"/>
</dbReference>
<dbReference type="EMBL" id="JAKREW010000030">
    <property type="protein sequence ID" value="MCG7507852.1"/>
    <property type="molecule type" value="Genomic_DNA"/>
</dbReference>
<gene>
    <name evidence="1" type="ORF">L4923_22700</name>
</gene>
<dbReference type="Pfam" id="PF01042">
    <property type="entry name" value="Ribonuc_L-PSP"/>
    <property type="match status" value="1"/>
</dbReference>
<evidence type="ECO:0000313" key="2">
    <source>
        <dbReference type="Proteomes" id="UP001201701"/>
    </source>
</evidence>
<name>A0ABS9QKA4_9HYPH</name>
<accession>A0ABS9QKA4</accession>
<dbReference type="PANTHER" id="PTHR43857">
    <property type="entry name" value="BLR7761 PROTEIN"/>
    <property type="match status" value="1"/>
</dbReference>
<organism evidence="1 2">
    <name type="scientific">Mesorhizobium retamae</name>
    <dbReference type="NCBI Taxonomy" id="2912854"/>
    <lineage>
        <taxon>Bacteria</taxon>
        <taxon>Pseudomonadati</taxon>
        <taxon>Pseudomonadota</taxon>
        <taxon>Alphaproteobacteria</taxon>
        <taxon>Hyphomicrobiales</taxon>
        <taxon>Phyllobacteriaceae</taxon>
        <taxon>Mesorhizobium</taxon>
    </lineage>
</organism>
<proteinExistence type="predicted"/>
<dbReference type="PANTHER" id="PTHR43857:SF1">
    <property type="entry name" value="YJGH FAMILY PROTEIN"/>
    <property type="match status" value="1"/>
</dbReference>
<comment type="caution">
    <text evidence="1">The sequence shown here is derived from an EMBL/GenBank/DDBJ whole genome shotgun (WGS) entry which is preliminary data.</text>
</comment>
<dbReference type="RefSeq" id="WP_239369372.1">
    <property type="nucleotide sequence ID" value="NZ_JAKREW010000030.1"/>
</dbReference>
<dbReference type="Proteomes" id="UP001201701">
    <property type="component" value="Unassembled WGS sequence"/>
</dbReference>
<dbReference type="Gene3D" id="3.30.1330.40">
    <property type="entry name" value="RutC-like"/>
    <property type="match status" value="1"/>
</dbReference>
<evidence type="ECO:0000313" key="1">
    <source>
        <dbReference type="EMBL" id="MCG7507852.1"/>
    </source>
</evidence>